<dbReference type="Proteomes" id="UP000605733">
    <property type="component" value="Unassembled WGS sequence"/>
</dbReference>
<dbReference type="EMBL" id="BMIX01000006">
    <property type="protein sequence ID" value="GGG41362.1"/>
    <property type="molecule type" value="Genomic_DNA"/>
</dbReference>
<keyword evidence="5 12" id="KW-0732">Signal</keyword>
<evidence type="ECO:0000256" key="6">
    <source>
        <dbReference type="ARBA" id="ARBA00023077"/>
    </source>
</evidence>
<evidence type="ECO:0000256" key="5">
    <source>
        <dbReference type="ARBA" id="ARBA00022729"/>
    </source>
</evidence>
<organism evidence="15 16">
    <name type="scientific">Christiangramia forsetii</name>
    <dbReference type="NCBI Taxonomy" id="411153"/>
    <lineage>
        <taxon>Bacteria</taxon>
        <taxon>Pseudomonadati</taxon>
        <taxon>Bacteroidota</taxon>
        <taxon>Flavobacteriia</taxon>
        <taxon>Flavobacteriales</taxon>
        <taxon>Flavobacteriaceae</taxon>
        <taxon>Christiangramia</taxon>
    </lineage>
</organism>
<keyword evidence="4 10" id="KW-0812">Transmembrane</keyword>
<keyword evidence="7 10" id="KW-0472">Membrane</keyword>
<dbReference type="InterPro" id="IPR000531">
    <property type="entry name" value="Beta-barrel_TonB"/>
</dbReference>
<feature type="signal peptide" evidence="12">
    <location>
        <begin position="1"/>
        <end position="21"/>
    </location>
</feature>
<dbReference type="PROSITE" id="PS51257">
    <property type="entry name" value="PROKAR_LIPOPROTEIN"/>
    <property type="match status" value="1"/>
</dbReference>
<accession>A0ABQ1WQZ6</accession>
<evidence type="ECO:0000256" key="9">
    <source>
        <dbReference type="ARBA" id="ARBA00023237"/>
    </source>
</evidence>
<evidence type="ECO:0000313" key="15">
    <source>
        <dbReference type="EMBL" id="GGG41362.1"/>
    </source>
</evidence>
<sequence>MNRNLYLLFALFICGCLHATAQNDSINWLDEVRLSDVKLQQFSTGKHINELSDSLLIKNQPQLTEILSFNSSIYFKENGRGMVSSPSFRGTTASQIAVVWNGININSQFNGQLDFNTVNTGAYDQISVRGGGGSVVYGTGAIGGSVHLNNSLSFKKKQEHQLLLQYGSFNTIDARYNFKLAKNKWSLNLALSRNSSDNDYDYPNERGKNLNGEYSNNSVNVAFGYRFNSANTLKIISELYDGERHFSLIRPTENKTKYRDLNNRNLLEWNSEFSNFKQITSLAFLREDYQYFANIDSDTYSYGTAKSYIAKYDLGYNLNSDVLLNTVVQNTYTDGEGSNIANNDRNILSVAILGKHSITQSLQYEAGLRKEITGNYESPILFSFGANYKMNDFYTLKLNASKNFRIPTYNDLYWSSAGNPDLDPETSLQAELGNHFRFENMEAGISMYYNDVSDMIRWLPGGDGIWRPRNEDKVNIYGLESFVNCKKSFSKETNLIARASYAYTISKNSETNKQLIYVPYHKVTGNLSYQIHQFTPFLQVLYNGSVYTRTDYSEQLSGYFLANLGMSYTIDKERDWELGGRVNNLFNTEYQNVEDRWMPGINFNLYINFKF</sequence>
<dbReference type="InterPro" id="IPR036942">
    <property type="entry name" value="Beta-barrel_TonB_sf"/>
</dbReference>
<keyword evidence="3 10" id="KW-1134">Transmembrane beta strand</keyword>
<evidence type="ECO:0000256" key="3">
    <source>
        <dbReference type="ARBA" id="ARBA00022452"/>
    </source>
</evidence>
<dbReference type="InterPro" id="IPR037066">
    <property type="entry name" value="Plug_dom_sf"/>
</dbReference>
<dbReference type="InterPro" id="IPR039426">
    <property type="entry name" value="TonB-dep_rcpt-like"/>
</dbReference>
<evidence type="ECO:0000256" key="1">
    <source>
        <dbReference type="ARBA" id="ARBA00004571"/>
    </source>
</evidence>
<evidence type="ECO:0000259" key="14">
    <source>
        <dbReference type="Pfam" id="PF07715"/>
    </source>
</evidence>
<proteinExistence type="inferred from homology"/>
<dbReference type="PANTHER" id="PTHR30069:SF29">
    <property type="entry name" value="HEMOGLOBIN AND HEMOGLOBIN-HAPTOGLOBIN-BINDING PROTEIN 1-RELATED"/>
    <property type="match status" value="1"/>
</dbReference>
<gene>
    <name evidence="15" type="ORF">GCM10011532_26340</name>
</gene>
<dbReference type="PANTHER" id="PTHR30069">
    <property type="entry name" value="TONB-DEPENDENT OUTER MEMBRANE RECEPTOR"/>
    <property type="match status" value="1"/>
</dbReference>
<comment type="subcellular location">
    <subcellularLocation>
        <location evidence="1 10">Cell outer membrane</location>
        <topology evidence="1 10">Multi-pass membrane protein</topology>
    </subcellularLocation>
</comment>
<dbReference type="SUPFAM" id="SSF56935">
    <property type="entry name" value="Porins"/>
    <property type="match status" value="1"/>
</dbReference>
<keyword evidence="6 11" id="KW-0798">TonB box</keyword>
<keyword evidence="16" id="KW-1185">Reference proteome</keyword>
<feature type="domain" description="TonB-dependent receptor-like beta-barrel" evidence="13">
    <location>
        <begin position="166"/>
        <end position="585"/>
    </location>
</feature>
<dbReference type="Gene3D" id="2.40.170.20">
    <property type="entry name" value="TonB-dependent receptor, beta-barrel domain"/>
    <property type="match status" value="1"/>
</dbReference>
<dbReference type="RefSeq" id="WP_011708978.1">
    <property type="nucleotide sequence ID" value="NZ_BMIX01000006.1"/>
</dbReference>
<dbReference type="Pfam" id="PF00593">
    <property type="entry name" value="TonB_dep_Rec_b-barrel"/>
    <property type="match status" value="1"/>
</dbReference>
<evidence type="ECO:0000256" key="12">
    <source>
        <dbReference type="SAM" id="SignalP"/>
    </source>
</evidence>
<evidence type="ECO:0000313" key="16">
    <source>
        <dbReference type="Proteomes" id="UP000605733"/>
    </source>
</evidence>
<dbReference type="Pfam" id="PF07715">
    <property type="entry name" value="Plug"/>
    <property type="match status" value="1"/>
</dbReference>
<evidence type="ECO:0000256" key="10">
    <source>
        <dbReference type="PROSITE-ProRule" id="PRU01360"/>
    </source>
</evidence>
<evidence type="ECO:0000256" key="7">
    <source>
        <dbReference type="ARBA" id="ARBA00023136"/>
    </source>
</evidence>
<evidence type="ECO:0000256" key="4">
    <source>
        <dbReference type="ARBA" id="ARBA00022692"/>
    </source>
</evidence>
<evidence type="ECO:0000256" key="8">
    <source>
        <dbReference type="ARBA" id="ARBA00023170"/>
    </source>
</evidence>
<evidence type="ECO:0000259" key="13">
    <source>
        <dbReference type="Pfam" id="PF00593"/>
    </source>
</evidence>
<protein>
    <submittedName>
        <fullName evidence="15">TonB-dependent receptor</fullName>
    </submittedName>
</protein>
<comment type="caution">
    <text evidence="15">The sequence shown here is derived from an EMBL/GenBank/DDBJ whole genome shotgun (WGS) entry which is preliminary data.</text>
</comment>
<feature type="domain" description="TonB-dependent receptor plug" evidence="14">
    <location>
        <begin position="60"/>
        <end position="144"/>
    </location>
</feature>
<evidence type="ECO:0000256" key="2">
    <source>
        <dbReference type="ARBA" id="ARBA00022448"/>
    </source>
</evidence>
<keyword evidence="2 10" id="KW-0813">Transport</keyword>
<keyword evidence="9 10" id="KW-0998">Cell outer membrane</keyword>
<dbReference type="InterPro" id="IPR012910">
    <property type="entry name" value="Plug_dom"/>
</dbReference>
<name>A0ABQ1WQZ6_9FLAO</name>
<feature type="chain" id="PRO_5046339623" evidence="12">
    <location>
        <begin position="22"/>
        <end position="611"/>
    </location>
</feature>
<evidence type="ECO:0000256" key="11">
    <source>
        <dbReference type="RuleBase" id="RU003357"/>
    </source>
</evidence>
<dbReference type="Gene3D" id="2.170.130.10">
    <property type="entry name" value="TonB-dependent receptor, plug domain"/>
    <property type="match status" value="1"/>
</dbReference>
<keyword evidence="8 15" id="KW-0675">Receptor</keyword>
<reference evidence="16" key="1">
    <citation type="journal article" date="2019" name="Int. J. Syst. Evol. Microbiol.">
        <title>The Global Catalogue of Microorganisms (GCM) 10K type strain sequencing project: providing services to taxonomists for standard genome sequencing and annotation.</title>
        <authorList>
            <consortium name="The Broad Institute Genomics Platform"/>
            <consortium name="The Broad Institute Genome Sequencing Center for Infectious Disease"/>
            <person name="Wu L."/>
            <person name="Ma J."/>
        </authorList>
    </citation>
    <scope>NUCLEOTIDE SEQUENCE [LARGE SCALE GENOMIC DNA]</scope>
    <source>
        <strain evidence="16">CGMCC 1.15422</strain>
    </source>
</reference>
<comment type="similarity">
    <text evidence="10 11">Belongs to the TonB-dependent receptor family.</text>
</comment>
<dbReference type="PROSITE" id="PS52016">
    <property type="entry name" value="TONB_DEPENDENT_REC_3"/>
    <property type="match status" value="1"/>
</dbReference>